<comment type="catalytic activity">
    <reaction evidence="1 9">
        <text>Endohydrolysis of (1-&gt;4)-beta-D-xylosidic linkages in xylans.</text>
        <dbReference type="EC" id="3.2.1.8"/>
    </reaction>
</comment>
<keyword evidence="4 10" id="KW-0732">Signal</keyword>
<dbReference type="InterPro" id="IPR044846">
    <property type="entry name" value="GH10"/>
</dbReference>
<protein>
    <recommendedName>
        <fullName evidence="9">Beta-xylanase</fullName>
        <ecNumber evidence="9">3.2.1.8</ecNumber>
    </recommendedName>
</protein>
<evidence type="ECO:0000256" key="5">
    <source>
        <dbReference type="ARBA" id="ARBA00022801"/>
    </source>
</evidence>
<proteinExistence type="inferred from homology"/>
<dbReference type="EMBL" id="SUYD01000008">
    <property type="protein sequence ID" value="MBE6266350.1"/>
    <property type="molecule type" value="Genomic_DNA"/>
</dbReference>
<sequence length="630" mass="70475">MKKFCIMIIAAGLSTMAAAQEKFEQGKPNNDNYRYLDEYQGLKNYIDYSKYPNFKLGAGTTVNDYLNNALVKNLINKNFTETVAGNAMKMASCVDGNGNMNFTTVKNYVNAATEAGLNVYGHTLAWHSQQPKGWLLKLLSDKPDPNSEETYTVVASKDFTKDPSVGWTSDKTQFGFSFSSDATNGLVVKCTKQNTNAWDVQFQVMTDIPLTAGKDYKMTITVKGSKAGKMTGHLGDWTTNNDGDAATGVNLSFDFTTNWQDVIIDVKPTIDGNFVLLQVNTVEFTGDVYIKSIKFEGYQGKMIPLTKEEMHDTLVYAMDKWIKGMMEACDGKVKAWDLVNEAISGGGNDGQGNYLLQHSTAYNPSGNPDATWDVGGDNFYWQDYMGDLEYVRQACRLARKYGPEDVKLFINDYNLESDWDDNKKVKSLINWIKKWEADGVTKIDGIGTQMHISCYEDANLMKSAKDHITKMFELMAASGKLVRVSEMDMGYVRGSNKWGGSIKTSQVTEAEHKKMADFYEWIFKEFFRIVPPEQQWGICQWCTTDAPENSGWRGGEPVGIWDLNYYRKHVYAGFVRGLGGVPSGIKDVKKDEVTEASKGIYNLNGVRMSATSLDNLPKGIYIVDGKKVSK</sequence>
<evidence type="ECO:0000256" key="2">
    <source>
        <dbReference type="ARBA" id="ARBA00007495"/>
    </source>
</evidence>
<dbReference type="SUPFAM" id="SSF49785">
    <property type="entry name" value="Galactose-binding domain-like"/>
    <property type="match status" value="1"/>
</dbReference>
<dbReference type="InterPro" id="IPR017853">
    <property type="entry name" value="GH"/>
</dbReference>
<keyword evidence="6 9" id="KW-0119">Carbohydrate metabolism</keyword>
<dbReference type="GO" id="GO:0031176">
    <property type="term" value="F:endo-1,4-beta-xylanase activity"/>
    <property type="evidence" value="ECO:0007669"/>
    <property type="project" value="UniProtKB-EC"/>
</dbReference>
<dbReference type="Pfam" id="PF00331">
    <property type="entry name" value="Glyco_hydro_10"/>
    <property type="match status" value="2"/>
</dbReference>
<dbReference type="Proteomes" id="UP000763088">
    <property type="component" value="Unassembled WGS sequence"/>
</dbReference>
<evidence type="ECO:0000313" key="12">
    <source>
        <dbReference type="EMBL" id="MBE6266350.1"/>
    </source>
</evidence>
<dbReference type="EC" id="3.2.1.8" evidence="9"/>
<evidence type="ECO:0000313" key="13">
    <source>
        <dbReference type="Proteomes" id="UP000763088"/>
    </source>
</evidence>
<evidence type="ECO:0000259" key="11">
    <source>
        <dbReference type="SMART" id="SM00633"/>
    </source>
</evidence>
<evidence type="ECO:0000256" key="10">
    <source>
        <dbReference type="SAM" id="SignalP"/>
    </source>
</evidence>
<keyword evidence="3" id="KW-0858">Xylan degradation</keyword>
<feature type="signal peptide" evidence="10">
    <location>
        <begin position="1"/>
        <end position="19"/>
    </location>
</feature>
<comment type="caution">
    <text evidence="12">The sequence shown here is derived from an EMBL/GenBank/DDBJ whole genome shotgun (WGS) entry which is preliminary data.</text>
</comment>
<dbReference type="InterPro" id="IPR001000">
    <property type="entry name" value="GH10_dom"/>
</dbReference>
<keyword evidence="8 9" id="KW-0624">Polysaccharide degradation</keyword>
<keyword evidence="7 9" id="KW-0326">Glycosidase</keyword>
<dbReference type="SMART" id="SM00633">
    <property type="entry name" value="Glyco_10"/>
    <property type="match status" value="1"/>
</dbReference>
<evidence type="ECO:0000256" key="3">
    <source>
        <dbReference type="ARBA" id="ARBA00022651"/>
    </source>
</evidence>
<accession>A0A928BUU0</accession>
<evidence type="ECO:0000256" key="1">
    <source>
        <dbReference type="ARBA" id="ARBA00000681"/>
    </source>
</evidence>
<dbReference type="PANTHER" id="PTHR31490:SF88">
    <property type="entry name" value="BETA-XYLANASE"/>
    <property type="match status" value="1"/>
</dbReference>
<dbReference type="InterPro" id="IPR008979">
    <property type="entry name" value="Galactose-bd-like_sf"/>
</dbReference>
<evidence type="ECO:0000256" key="4">
    <source>
        <dbReference type="ARBA" id="ARBA00022729"/>
    </source>
</evidence>
<evidence type="ECO:0000256" key="7">
    <source>
        <dbReference type="ARBA" id="ARBA00023295"/>
    </source>
</evidence>
<comment type="similarity">
    <text evidence="2 9">Belongs to the glycosyl hydrolase 10 (cellulase F) family.</text>
</comment>
<dbReference type="AlphaFoldDB" id="A0A928BUU0"/>
<dbReference type="PANTHER" id="PTHR31490">
    <property type="entry name" value="GLYCOSYL HYDROLASE"/>
    <property type="match status" value="1"/>
</dbReference>
<dbReference type="PRINTS" id="PR00134">
    <property type="entry name" value="GLHYDRLASE10"/>
</dbReference>
<dbReference type="Gene3D" id="3.20.20.80">
    <property type="entry name" value="Glycosidases"/>
    <property type="match status" value="2"/>
</dbReference>
<keyword evidence="5 9" id="KW-0378">Hydrolase</keyword>
<feature type="chain" id="PRO_5037895062" description="Beta-xylanase" evidence="10">
    <location>
        <begin position="20"/>
        <end position="630"/>
    </location>
</feature>
<feature type="domain" description="GH10" evidence="11">
    <location>
        <begin position="88"/>
        <end position="578"/>
    </location>
</feature>
<gene>
    <name evidence="12" type="ORF">E7102_07770</name>
</gene>
<name>A0A928BUU0_XYLRU</name>
<dbReference type="Gene3D" id="2.60.120.260">
    <property type="entry name" value="Galactose-binding domain-like"/>
    <property type="match status" value="1"/>
</dbReference>
<organism evidence="12 13">
    <name type="scientific">Xylanibacter ruminicola</name>
    <name type="common">Prevotella ruminicola</name>
    <dbReference type="NCBI Taxonomy" id="839"/>
    <lineage>
        <taxon>Bacteria</taxon>
        <taxon>Pseudomonadati</taxon>
        <taxon>Bacteroidota</taxon>
        <taxon>Bacteroidia</taxon>
        <taxon>Bacteroidales</taxon>
        <taxon>Prevotellaceae</taxon>
        <taxon>Xylanibacter</taxon>
    </lineage>
</organism>
<evidence type="ECO:0000256" key="9">
    <source>
        <dbReference type="RuleBase" id="RU361174"/>
    </source>
</evidence>
<evidence type="ECO:0000256" key="8">
    <source>
        <dbReference type="ARBA" id="ARBA00023326"/>
    </source>
</evidence>
<evidence type="ECO:0000256" key="6">
    <source>
        <dbReference type="ARBA" id="ARBA00023277"/>
    </source>
</evidence>
<dbReference type="SUPFAM" id="SSF51445">
    <property type="entry name" value="(Trans)glycosidases"/>
    <property type="match status" value="1"/>
</dbReference>
<dbReference type="GO" id="GO:0045493">
    <property type="term" value="P:xylan catabolic process"/>
    <property type="evidence" value="ECO:0007669"/>
    <property type="project" value="UniProtKB-KW"/>
</dbReference>
<reference evidence="12" key="1">
    <citation type="submission" date="2019-04" db="EMBL/GenBank/DDBJ databases">
        <title>Evolution of Biomass-Degrading Anaerobic Consortia Revealed by Metagenomics.</title>
        <authorList>
            <person name="Peng X."/>
        </authorList>
    </citation>
    <scope>NUCLEOTIDE SEQUENCE</scope>
    <source>
        <strain evidence="12">SIG141</strain>
    </source>
</reference>